<reference evidence="6" key="1">
    <citation type="journal article" date="2023" name="Microbiol Resour">
        <title>Genome Sequences of Rhodoplanes serenus and Two Thermotolerant Strains, Rhodoplanes tepidamans and 'Rhodoplanes cryptolactis,' Further Refine the Genus.</title>
        <authorList>
            <person name="Rayyan A.A."/>
            <person name="Kyndt J.A."/>
        </authorList>
    </citation>
    <scope>NUCLEOTIDE SEQUENCE</scope>
    <source>
        <strain evidence="6">DSM 9987</strain>
    </source>
</reference>
<dbReference type="PANTHER" id="PTHR30579">
    <property type="entry name" value="TRANSCRIPTIONAL REGULATOR"/>
    <property type="match status" value="1"/>
</dbReference>
<evidence type="ECO:0000256" key="2">
    <source>
        <dbReference type="ARBA" id="ARBA00023015"/>
    </source>
</evidence>
<dbReference type="Pfam" id="PF03466">
    <property type="entry name" value="LysR_substrate"/>
    <property type="match status" value="1"/>
</dbReference>
<dbReference type="InterPro" id="IPR050176">
    <property type="entry name" value="LTTR"/>
</dbReference>
<evidence type="ECO:0000256" key="4">
    <source>
        <dbReference type="ARBA" id="ARBA00023163"/>
    </source>
</evidence>
<keyword evidence="7" id="KW-1185">Reference proteome</keyword>
<dbReference type="InterPro" id="IPR000847">
    <property type="entry name" value="LysR_HTH_N"/>
</dbReference>
<accession>A0ABT5JAZ6</accession>
<dbReference type="SUPFAM" id="SSF46785">
    <property type="entry name" value="Winged helix' DNA-binding domain"/>
    <property type="match status" value="1"/>
</dbReference>
<comment type="caution">
    <text evidence="6">The sequence shown here is derived from an EMBL/GenBank/DDBJ whole genome shotgun (WGS) entry which is preliminary data.</text>
</comment>
<gene>
    <name evidence="6" type="ORF">PQJ73_14165</name>
</gene>
<proteinExistence type="inferred from homology"/>
<dbReference type="Gene3D" id="3.40.190.10">
    <property type="entry name" value="Periplasmic binding protein-like II"/>
    <property type="match status" value="2"/>
</dbReference>
<feature type="domain" description="HTH lysR-type" evidence="5">
    <location>
        <begin position="8"/>
        <end position="65"/>
    </location>
</feature>
<protein>
    <submittedName>
        <fullName evidence="6">LysR substrate-binding domain-containing protein</fullName>
    </submittedName>
</protein>
<evidence type="ECO:0000256" key="3">
    <source>
        <dbReference type="ARBA" id="ARBA00023125"/>
    </source>
</evidence>
<dbReference type="PANTHER" id="PTHR30579:SF7">
    <property type="entry name" value="HTH-TYPE TRANSCRIPTIONAL REGULATOR LRHA-RELATED"/>
    <property type="match status" value="1"/>
</dbReference>
<dbReference type="InterPro" id="IPR036390">
    <property type="entry name" value="WH_DNA-bd_sf"/>
</dbReference>
<keyword evidence="3" id="KW-0238">DNA-binding</keyword>
<evidence type="ECO:0000313" key="7">
    <source>
        <dbReference type="Proteomes" id="UP001165652"/>
    </source>
</evidence>
<dbReference type="InterPro" id="IPR036388">
    <property type="entry name" value="WH-like_DNA-bd_sf"/>
</dbReference>
<dbReference type="Pfam" id="PF00126">
    <property type="entry name" value="HTH_1"/>
    <property type="match status" value="1"/>
</dbReference>
<dbReference type="Proteomes" id="UP001165652">
    <property type="component" value="Unassembled WGS sequence"/>
</dbReference>
<evidence type="ECO:0000259" key="5">
    <source>
        <dbReference type="PROSITE" id="PS50931"/>
    </source>
</evidence>
<dbReference type="RefSeq" id="WP_272777679.1">
    <property type="nucleotide sequence ID" value="NZ_JAQQLI010000020.1"/>
</dbReference>
<dbReference type="InterPro" id="IPR005119">
    <property type="entry name" value="LysR_subst-bd"/>
</dbReference>
<sequence length="290" mass="31832">MPRPLLNLDLDLVRTFVAIASLGSFTRAAETLRRQQSTVSLQLQRLEDALGRKLLDRNPRSVRLTADGETFLTHARRLLDVNDELVARVTEPAVHGTVRLGTPEDFASRHLPEVLSRFAKAYPAVALEVTCDLTLHLIERFRRGGFDLALIKRERLAGPALAGPGGLRVWREPLVWVTADADGGLPDGPLPLVVSPSPCVYRKRATEALDRARRPWRVAYTCGSLAGSLAAVRAGLGVTVLPKDMVPDDLHMIDGAPLPGLKDTEIALLQRDRLSLPAQRLKEHIVRSLG</sequence>
<keyword evidence="4" id="KW-0804">Transcription</keyword>
<dbReference type="PRINTS" id="PR00039">
    <property type="entry name" value="HTHLYSR"/>
</dbReference>
<dbReference type="Gene3D" id="1.10.10.10">
    <property type="entry name" value="Winged helix-like DNA-binding domain superfamily/Winged helix DNA-binding domain"/>
    <property type="match status" value="1"/>
</dbReference>
<dbReference type="EMBL" id="JAQQLI010000020">
    <property type="protein sequence ID" value="MDC7786834.1"/>
    <property type="molecule type" value="Genomic_DNA"/>
</dbReference>
<reference evidence="6" key="2">
    <citation type="submission" date="2023-02" db="EMBL/GenBank/DDBJ databases">
        <authorList>
            <person name="Rayyan A."/>
            <person name="Meyer T."/>
            <person name="Kyndt J.A."/>
        </authorList>
    </citation>
    <scope>NUCLEOTIDE SEQUENCE</scope>
    <source>
        <strain evidence="6">DSM 9987</strain>
    </source>
</reference>
<dbReference type="PROSITE" id="PS50931">
    <property type="entry name" value="HTH_LYSR"/>
    <property type="match status" value="1"/>
</dbReference>
<dbReference type="SUPFAM" id="SSF53850">
    <property type="entry name" value="Periplasmic binding protein-like II"/>
    <property type="match status" value="1"/>
</dbReference>
<evidence type="ECO:0000256" key="1">
    <source>
        <dbReference type="ARBA" id="ARBA00009437"/>
    </source>
</evidence>
<organism evidence="6 7">
    <name type="scientific">Rhodoplanes tepidamans</name>
    <name type="common">Rhodoplanes cryptolactis</name>
    <dbReference type="NCBI Taxonomy" id="200616"/>
    <lineage>
        <taxon>Bacteria</taxon>
        <taxon>Pseudomonadati</taxon>
        <taxon>Pseudomonadota</taxon>
        <taxon>Alphaproteobacteria</taxon>
        <taxon>Hyphomicrobiales</taxon>
        <taxon>Nitrobacteraceae</taxon>
        <taxon>Rhodoplanes</taxon>
    </lineage>
</organism>
<evidence type="ECO:0000313" key="6">
    <source>
        <dbReference type="EMBL" id="MDC7786834.1"/>
    </source>
</evidence>
<comment type="similarity">
    <text evidence="1">Belongs to the LysR transcriptional regulatory family.</text>
</comment>
<name>A0ABT5JAZ6_RHOTP</name>
<keyword evidence="2" id="KW-0805">Transcription regulation</keyword>